<dbReference type="FunCoup" id="R7TQG5">
    <property type="interactions" value="1595"/>
</dbReference>
<dbReference type="Proteomes" id="UP000014760">
    <property type="component" value="Unassembled WGS sequence"/>
</dbReference>
<dbReference type="GO" id="GO:0042147">
    <property type="term" value="P:retrograde transport, endosome to Golgi"/>
    <property type="evidence" value="ECO:0007669"/>
    <property type="project" value="TreeGrafter"/>
</dbReference>
<feature type="domain" description="RIC1 C-terminal alpha solenoid region" evidence="5">
    <location>
        <begin position="804"/>
        <end position="970"/>
    </location>
</feature>
<dbReference type="HOGENOM" id="CLU_002060_3_1_1"/>
<reference evidence="6 8" key="2">
    <citation type="journal article" date="2013" name="Nature">
        <title>Insights into bilaterian evolution from three spiralian genomes.</title>
        <authorList>
            <person name="Simakov O."/>
            <person name="Marletaz F."/>
            <person name="Cho S.J."/>
            <person name="Edsinger-Gonzales E."/>
            <person name="Havlak P."/>
            <person name="Hellsten U."/>
            <person name="Kuo D.H."/>
            <person name="Larsson T."/>
            <person name="Lv J."/>
            <person name="Arendt D."/>
            <person name="Savage R."/>
            <person name="Osoegawa K."/>
            <person name="de Jong P."/>
            <person name="Grimwood J."/>
            <person name="Chapman J.A."/>
            <person name="Shapiro H."/>
            <person name="Aerts A."/>
            <person name="Otillar R.P."/>
            <person name="Terry A.Y."/>
            <person name="Boore J.L."/>
            <person name="Grigoriev I.V."/>
            <person name="Lindberg D.R."/>
            <person name="Seaver E.C."/>
            <person name="Weisblat D.A."/>
            <person name="Putnam N.H."/>
            <person name="Rokhsar D.S."/>
        </authorList>
    </citation>
    <scope>NUCLEOTIDE SEQUENCE</scope>
    <source>
        <strain evidence="6 8">I ESC-2004</strain>
    </source>
</reference>
<reference evidence="7" key="3">
    <citation type="submission" date="2015-06" db="UniProtKB">
        <authorList>
            <consortium name="EnsemblMetazoa"/>
        </authorList>
    </citation>
    <scope>IDENTIFICATION</scope>
</reference>
<feature type="compositionally biased region" description="Polar residues" evidence="4">
    <location>
        <begin position="1008"/>
        <end position="1017"/>
    </location>
</feature>
<dbReference type="InterPro" id="IPR040096">
    <property type="entry name" value="Ric1"/>
</dbReference>
<dbReference type="EnsemblMetazoa" id="CapteT227272">
    <property type="protein sequence ID" value="CapteP227272"/>
    <property type="gene ID" value="CapteG227272"/>
</dbReference>
<dbReference type="GO" id="GO:0034066">
    <property type="term" value="C:Ric1-Rgp1 guanyl-nucleotide exchange factor complex"/>
    <property type="evidence" value="ECO:0007669"/>
    <property type="project" value="InterPro"/>
</dbReference>
<evidence type="ECO:0000313" key="6">
    <source>
        <dbReference type="EMBL" id="ELT93270.1"/>
    </source>
</evidence>
<dbReference type="GO" id="GO:0006886">
    <property type="term" value="P:intracellular protein transport"/>
    <property type="evidence" value="ECO:0007669"/>
    <property type="project" value="InterPro"/>
</dbReference>
<comment type="subcellular location">
    <subcellularLocation>
        <location evidence="1">Membrane</location>
    </subcellularLocation>
</comment>
<dbReference type="GO" id="GO:0000139">
    <property type="term" value="C:Golgi membrane"/>
    <property type="evidence" value="ECO:0007669"/>
    <property type="project" value="TreeGrafter"/>
</dbReference>
<dbReference type="OrthoDB" id="67540at2759"/>
<dbReference type="InterPro" id="IPR009771">
    <property type="entry name" value="RIC1_C"/>
</dbReference>
<feature type="compositionally biased region" description="Acidic residues" evidence="4">
    <location>
        <begin position="1402"/>
        <end position="1412"/>
    </location>
</feature>
<dbReference type="EMBL" id="KB309805">
    <property type="protein sequence ID" value="ELT93270.1"/>
    <property type="molecule type" value="Genomic_DNA"/>
</dbReference>
<dbReference type="OMA" id="MVYDRAM"/>
<evidence type="ECO:0000256" key="4">
    <source>
        <dbReference type="SAM" id="MobiDB-lite"/>
    </source>
</evidence>
<feature type="compositionally biased region" description="Polar residues" evidence="4">
    <location>
        <begin position="1168"/>
        <end position="1182"/>
    </location>
</feature>
<feature type="compositionally biased region" description="Polar residues" evidence="4">
    <location>
        <begin position="1350"/>
        <end position="1376"/>
    </location>
</feature>
<feature type="region of interest" description="Disordered" evidence="4">
    <location>
        <begin position="1350"/>
        <end position="1415"/>
    </location>
</feature>
<name>R7TQG5_CAPTE</name>
<organism evidence="6">
    <name type="scientific">Capitella teleta</name>
    <name type="common">Polychaete worm</name>
    <dbReference type="NCBI Taxonomy" id="283909"/>
    <lineage>
        <taxon>Eukaryota</taxon>
        <taxon>Metazoa</taxon>
        <taxon>Spiralia</taxon>
        <taxon>Lophotrochozoa</taxon>
        <taxon>Annelida</taxon>
        <taxon>Polychaeta</taxon>
        <taxon>Sedentaria</taxon>
        <taxon>Scolecida</taxon>
        <taxon>Capitellidae</taxon>
        <taxon>Capitella</taxon>
    </lineage>
</organism>
<gene>
    <name evidence="6" type="ORF">CAPTEDRAFT_227272</name>
</gene>
<dbReference type="Pfam" id="PF07064">
    <property type="entry name" value="RIC1"/>
    <property type="match status" value="1"/>
</dbReference>
<evidence type="ECO:0000313" key="8">
    <source>
        <dbReference type="Proteomes" id="UP000014760"/>
    </source>
</evidence>
<protein>
    <recommendedName>
        <fullName evidence="3">Protein RIC1 homolog</fullName>
    </recommendedName>
</protein>
<dbReference type="SUPFAM" id="SSF50978">
    <property type="entry name" value="WD40 repeat-like"/>
    <property type="match status" value="1"/>
</dbReference>
<evidence type="ECO:0000256" key="2">
    <source>
        <dbReference type="ARBA" id="ARBA00023136"/>
    </source>
</evidence>
<dbReference type="PANTHER" id="PTHR22746:SF10">
    <property type="entry name" value="GUANINE NUCLEOTIDE EXCHANGE FACTOR SUBUNIT RIC1"/>
    <property type="match status" value="1"/>
</dbReference>
<dbReference type="PANTHER" id="PTHR22746">
    <property type="entry name" value="RAB6A-GEF COMPLEX PARTNER PROTEIN 1"/>
    <property type="match status" value="1"/>
</dbReference>
<proteinExistence type="predicted"/>
<feature type="compositionally biased region" description="Basic and acidic residues" evidence="4">
    <location>
        <begin position="1385"/>
        <end position="1396"/>
    </location>
</feature>
<evidence type="ECO:0000256" key="1">
    <source>
        <dbReference type="ARBA" id="ARBA00004370"/>
    </source>
</evidence>
<feature type="region of interest" description="Disordered" evidence="4">
    <location>
        <begin position="1161"/>
        <end position="1219"/>
    </location>
</feature>
<dbReference type="STRING" id="283909.R7TQG5"/>
<dbReference type="InterPro" id="IPR036322">
    <property type="entry name" value="WD40_repeat_dom_sf"/>
</dbReference>
<evidence type="ECO:0000256" key="3">
    <source>
        <dbReference type="ARBA" id="ARBA00029879"/>
    </source>
</evidence>
<keyword evidence="2" id="KW-0472">Membrane</keyword>
<sequence>MYFPVGWAKQLNAAQPTGDARPLVHICSNQDRLLFAVLTHSSISIWYCKPAVQIVCFRRSDNSVVEFGMNVCAKWKPDSSMIAIVTSKGYILFYQVEVELSKKNASLYIQKEERSFGGKQDSIELNNSDCIPALKLSQVAYSQVPGGVTSLVCLREELMVATRRGLLQRIHWDGIVNSDMTIELSSIPFSADLQHSRASMLDDRGIYVSRQDYSPLLGGFAVVLSNGRAAFITANTLKFEPSNIVGVWAQEVTEATTAAINHKYTLMAFGCQNAEGIVYHLDELTGALLVSHRLVVSSKEFPDAQTICGAVSELKWTPDGTALAMVWRKGGFSLWSVFGALLVHSMGVESGGSISDDLNTQLLRIQSLEWGCEGYHLWLLTDRPDNPSPSPPGKPSADPHPALHQLNFVKSALALNPCAGNHEHLFLQGEDKLYLNPEEGMPHLHKSSALPDSLAAAAAFIGNKQWQIVPLPHTYLAHNWPIRFAAVNAAGHCVAIAGKTGLAHYALYSRKWKLFGNETQERDMIVTGGLIWWKDFVCTACYNLLDQRDEIRFYPRDSKLDNTFAHIVRVPSQIMLINTFRDLLIVLCADCHIMIYSILRVNVQPNPTVQVSKIQEVAIGNFIPHPANVVALTLTSIRTDTGPASAPSDIPDAESIVVNVAGRLLLFQRDRSGPQLKSPKEAKDRPLPFCSPVMVASAVESMWLCNHRNGRKQHLTEALWLCCGAAGVKVWLPLYPKEEQQNKKRGFMSKRIMIPFHVDIYPLALLFEAGIMLGASSESLSYNASNDEIWPYLQLERTSHVYLHHILRQLLKRHLGVHALEIARTCTDLPYFLHVLELLLHEVLEEEATSKEPIPDPLLPRVVAFVEEFDFLQTVAHCARKSEVALWQYLFSIVGTPKDLFEECLLEGKLETAASYLIILQNLEQPIVARQHATLLLDAALEHRHWDLARDLVRFLGAIDPSEAECPHNVVKNRLASAPAMYPTGFPSAPPVSPQGNDGTFVRPNAARSRSLSNAETSSKEKSKLIRTDSMENKLRLRRSSSGHKDEVSADHFFIDVILNRHARKLLGVYRIRDLACFAANLEDYQLVGWLRKEQVRAARVEDFVAALKRLHEDFLWPMPVLTLGALQRISSTTSLSCQTARLVDQMEDLNGDGVCKGPGMGRPLGLTRTSTMESSLSTSDVQLRPPSSFEDVSHTTTEVSDTSSFMEGDSADSSSISDSNCLSELEQLSHELANRGPHQSEVELRYLFQIVLEAGCLEWALLIALVLRDAMAIVRTVNTASLTHTPIDMVGRMREGLSYLELWANTEWYLICSVIQPLILRFLCSFGYKPFMQAIAGQVKQLEKIVESNPPSRMQLTSSGTPSPRQRTVSMSSDASALEEEADCPERQLSMERDVTPLADDLAEQGEDDTDGSAAVDNLVRESSSYECAIS</sequence>
<feature type="compositionally biased region" description="Polar residues" evidence="4">
    <location>
        <begin position="1195"/>
        <end position="1206"/>
    </location>
</feature>
<feature type="region of interest" description="Disordered" evidence="4">
    <location>
        <begin position="986"/>
        <end position="1025"/>
    </location>
</feature>
<keyword evidence="8" id="KW-1185">Reference proteome</keyword>
<evidence type="ECO:0000313" key="7">
    <source>
        <dbReference type="EnsemblMetazoa" id="CapteP227272"/>
    </source>
</evidence>
<dbReference type="EMBL" id="AMQN01012861">
    <property type="status" value="NOT_ANNOTATED_CDS"/>
    <property type="molecule type" value="Genomic_DNA"/>
</dbReference>
<dbReference type="GO" id="GO:0005829">
    <property type="term" value="C:cytosol"/>
    <property type="evidence" value="ECO:0007669"/>
    <property type="project" value="TreeGrafter"/>
</dbReference>
<accession>R7TQG5</accession>
<evidence type="ECO:0000259" key="5">
    <source>
        <dbReference type="Pfam" id="PF07064"/>
    </source>
</evidence>
<dbReference type="Pfam" id="PF25440">
    <property type="entry name" value="Beta-prop_RIC1_2nd"/>
    <property type="match status" value="1"/>
</dbReference>
<reference evidence="8" key="1">
    <citation type="submission" date="2012-12" db="EMBL/GenBank/DDBJ databases">
        <authorList>
            <person name="Hellsten U."/>
            <person name="Grimwood J."/>
            <person name="Chapman J.A."/>
            <person name="Shapiro H."/>
            <person name="Aerts A."/>
            <person name="Otillar R.P."/>
            <person name="Terry A.Y."/>
            <person name="Boore J.L."/>
            <person name="Simakov O."/>
            <person name="Marletaz F."/>
            <person name="Cho S.-J."/>
            <person name="Edsinger-Gonzales E."/>
            <person name="Havlak P."/>
            <person name="Kuo D.-H."/>
            <person name="Larsson T."/>
            <person name="Lv J."/>
            <person name="Arendt D."/>
            <person name="Savage R."/>
            <person name="Osoegawa K."/>
            <person name="de Jong P."/>
            <person name="Lindberg D.R."/>
            <person name="Seaver E.C."/>
            <person name="Weisblat D.A."/>
            <person name="Putnam N.H."/>
            <person name="Grigoriev I.V."/>
            <person name="Rokhsar D.S."/>
        </authorList>
    </citation>
    <scope>NUCLEOTIDE SEQUENCE</scope>
    <source>
        <strain evidence="8">I ESC-2004</strain>
    </source>
</reference>